<dbReference type="EMBL" id="JTDF01000483">
    <property type="protein sequence ID" value="KAF8571499.1"/>
    <property type="molecule type" value="Genomic_DNA"/>
</dbReference>
<dbReference type="Proteomes" id="UP000699462">
    <property type="component" value="Unassembled WGS sequence"/>
</dbReference>
<sequence length="247" mass="27567">FSGSTHCSLKKRGSRKNSEGYRRAVKVRGSFLRMEFAEVCGFELAHTSKSRILKVQSDLLTRTLQDVCFPDKAGGFSYTTNMDSSQSRRLIVWHSHGDLLELFDSSADCILEDCSLKICFPGSAIINCQGFEFRNYIDFLVCTSNGAARFTFNCTRNSQVSKAHCSIFSDDPEFHYFYQVKGLQPSLIKTATSYLCRSRGDALFVYGLSSGSILAVRTAFGVAGKGKLFAHLSVRCNFRSFARPLNI</sequence>
<protein>
    <submittedName>
        <fullName evidence="1">Uncharacterized protein</fullName>
    </submittedName>
</protein>
<dbReference type="OrthoDB" id="67716at2759"/>
<feature type="non-terminal residue" evidence="1">
    <location>
        <position position="1"/>
    </location>
</feature>
<reference evidence="1 2" key="1">
    <citation type="submission" date="2019-07" db="EMBL/GenBank/DDBJ databases">
        <title>Annotation for the trematode Paragonimus westermani.</title>
        <authorList>
            <person name="Choi Y.-J."/>
        </authorList>
    </citation>
    <scope>NUCLEOTIDE SEQUENCE [LARGE SCALE GENOMIC DNA]</scope>
    <source>
        <strain evidence="1">180907_Pwestermani</strain>
    </source>
</reference>
<name>A0A8T0DUC6_9TREM</name>
<keyword evidence="2" id="KW-1185">Reference proteome</keyword>
<comment type="caution">
    <text evidence="1">The sequence shown here is derived from an EMBL/GenBank/DDBJ whole genome shotgun (WGS) entry which is preliminary data.</text>
</comment>
<accession>A0A8T0DUC6</accession>
<evidence type="ECO:0000313" key="1">
    <source>
        <dbReference type="EMBL" id="KAF8571499.1"/>
    </source>
</evidence>
<evidence type="ECO:0000313" key="2">
    <source>
        <dbReference type="Proteomes" id="UP000699462"/>
    </source>
</evidence>
<proteinExistence type="predicted"/>
<organism evidence="1 2">
    <name type="scientific">Paragonimus westermani</name>
    <dbReference type="NCBI Taxonomy" id="34504"/>
    <lineage>
        <taxon>Eukaryota</taxon>
        <taxon>Metazoa</taxon>
        <taxon>Spiralia</taxon>
        <taxon>Lophotrochozoa</taxon>
        <taxon>Platyhelminthes</taxon>
        <taxon>Trematoda</taxon>
        <taxon>Digenea</taxon>
        <taxon>Plagiorchiida</taxon>
        <taxon>Troglotremata</taxon>
        <taxon>Troglotrematidae</taxon>
        <taxon>Paragonimus</taxon>
    </lineage>
</organism>
<gene>
    <name evidence="1" type="ORF">P879_06298</name>
</gene>
<dbReference type="AlphaFoldDB" id="A0A8T0DUC6"/>